<feature type="repeat" description="Solcar" evidence="10">
    <location>
        <begin position="24"/>
        <end position="104"/>
    </location>
</feature>
<keyword evidence="4 10" id="KW-0812">Transmembrane</keyword>
<evidence type="ECO:0000256" key="6">
    <source>
        <dbReference type="ARBA" id="ARBA00022792"/>
    </source>
</evidence>
<dbReference type="Proteomes" id="UP000887566">
    <property type="component" value="Unplaced"/>
</dbReference>
<evidence type="ECO:0000256" key="4">
    <source>
        <dbReference type="ARBA" id="ARBA00022692"/>
    </source>
</evidence>
<dbReference type="InterPro" id="IPR052465">
    <property type="entry name" value="Mito_NAD+_Carrier"/>
</dbReference>
<evidence type="ECO:0000256" key="5">
    <source>
        <dbReference type="ARBA" id="ARBA00022737"/>
    </source>
</evidence>
<accession>A0A914XHP1</accession>
<feature type="compositionally biased region" description="Gly residues" evidence="12">
    <location>
        <begin position="198"/>
        <end position="210"/>
    </location>
</feature>
<evidence type="ECO:0000256" key="7">
    <source>
        <dbReference type="ARBA" id="ARBA00022989"/>
    </source>
</evidence>
<evidence type="ECO:0000256" key="12">
    <source>
        <dbReference type="SAM" id="MobiDB-lite"/>
    </source>
</evidence>
<comment type="subcellular location">
    <subcellularLocation>
        <location evidence="1">Mitochondrion inner membrane</location>
        <topology evidence="1">Multi-pass membrane protein</topology>
    </subcellularLocation>
</comment>
<name>A0A914XHP1_9BILA</name>
<evidence type="ECO:0000256" key="3">
    <source>
        <dbReference type="ARBA" id="ARBA00022448"/>
    </source>
</evidence>
<evidence type="ECO:0000256" key="13">
    <source>
        <dbReference type="SAM" id="Phobius"/>
    </source>
</evidence>
<proteinExistence type="inferred from homology"/>
<reference evidence="15" key="1">
    <citation type="submission" date="2022-11" db="UniProtKB">
        <authorList>
            <consortium name="WormBaseParasite"/>
        </authorList>
    </citation>
    <scope>IDENTIFICATION</scope>
</reference>
<feature type="compositionally biased region" description="Low complexity" evidence="12">
    <location>
        <begin position="211"/>
        <end position="233"/>
    </location>
</feature>
<dbReference type="PROSITE" id="PS50920">
    <property type="entry name" value="SOLCAR"/>
    <property type="match status" value="3"/>
</dbReference>
<dbReference type="GO" id="GO:0005743">
    <property type="term" value="C:mitochondrial inner membrane"/>
    <property type="evidence" value="ECO:0007669"/>
    <property type="project" value="UniProtKB-SubCell"/>
</dbReference>
<dbReference type="Pfam" id="PF00153">
    <property type="entry name" value="Mito_carr"/>
    <property type="match status" value="3"/>
</dbReference>
<keyword evidence="6" id="KW-0999">Mitochondrion inner membrane</keyword>
<evidence type="ECO:0000256" key="1">
    <source>
        <dbReference type="ARBA" id="ARBA00004448"/>
    </source>
</evidence>
<protein>
    <submittedName>
        <fullName evidence="15">Solute carrier family 25 member 51</fullName>
    </submittedName>
</protein>
<dbReference type="SUPFAM" id="SSF103506">
    <property type="entry name" value="Mitochondrial carrier"/>
    <property type="match status" value="2"/>
</dbReference>
<dbReference type="AlphaFoldDB" id="A0A914XHP1"/>
<dbReference type="WBParaSite" id="PSAMB.scaffold782size41433.g8656.t1">
    <property type="protein sequence ID" value="PSAMB.scaffold782size41433.g8656.t1"/>
    <property type="gene ID" value="PSAMB.scaffold782size41433.g8656"/>
</dbReference>
<dbReference type="GO" id="GO:0051724">
    <property type="term" value="F:NAD transmembrane transporter activity"/>
    <property type="evidence" value="ECO:0007669"/>
    <property type="project" value="TreeGrafter"/>
</dbReference>
<comment type="similarity">
    <text evidence="2 11">Belongs to the mitochondrial carrier (TC 2.A.29) family.</text>
</comment>
<dbReference type="PANTHER" id="PTHR46131:SF1">
    <property type="entry name" value="SD08549P"/>
    <property type="match status" value="1"/>
</dbReference>
<keyword evidence="8" id="KW-0496">Mitochondrion</keyword>
<keyword evidence="14" id="KW-1185">Reference proteome</keyword>
<evidence type="ECO:0000313" key="14">
    <source>
        <dbReference type="Proteomes" id="UP000887566"/>
    </source>
</evidence>
<dbReference type="InterPro" id="IPR018108">
    <property type="entry name" value="MCP_transmembrane"/>
</dbReference>
<organism evidence="14 15">
    <name type="scientific">Plectus sambesii</name>
    <dbReference type="NCBI Taxonomy" id="2011161"/>
    <lineage>
        <taxon>Eukaryota</taxon>
        <taxon>Metazoa</taxon>
        <taxon>Ecdysozoa</taxon>
        <taxon>Nematoda</taxon>
        <taxon>Chromadorea</taxon>
        <taxon>Plectida</taxon>
        <taxon>Plectina</taxon>
        <taxon>Plectoidea</taxon>
        <taxon>Plectidae</taxon>
        <taxon>Plectus</taxon>
    </lineage>
</organism>
<evidence type="ECO:0000256" key="9">
    <source>
        <dbReference type="ARBA" id="ARBA00023136"/>
    </source>
</evidence>
<feature type="region of interest" description="Disordered" evidence="12">
    <location>
        <begin position="198"/>
        <end position="233"/>
    </location>
</feature>
<evidence type="ECO:0000256" key="11">
    <source>
        <dbReference type="RuleBase" id="RU000488"/>
    </source>
</evidence>
<evidence type="ECO:0000256" key="2">
    <source>
        <dbReference type="ARBA" id="ARBA00006375"/>
    </source>
</evidence>
<keyword evidence="5" id="KW-0677">Repeat</keyword>
<feature type="repeat" description="Solcar" evidence="10">
    <location>
        <begin position="273"/>
        <end position="360"/>
    </location>
</feature>
<evidence type="ECO:0000256" key="10">
    <source>
        <dbReference type="PROSITE-ProRule" id="PRU00282"/>
    </source>
</evidence>
<sequence length="369" mass="39806">MDDKCSAKGSGDGGSVLFKKIACDPHRRDFVCGWGAACIETCVMFPLTKLIFRQQLEGLLVKEALNQLRSEGAALLYRGLLPPLIMKTTSRAVMFGMYNEYKRLLGCHGPTFTAKHALAAFLSGSTEALLCPFERVQTLLQAPAYQDQMRNTANAMSVVRPYGIREFYRGLTPIILRNGLSNILFFALRGPLRDRFGGKGASGGGDGGGTERTSTSSSAVGNASSASTSCPSCSAGKAPSASTSCSLCSAISSQSGSDSPSSSSLLSVSPTMRGFFADFLSGAVLGATISTVFFPLNVVKARMMSTLGTEFVSMRHTIVVIWRERNRSLKELYRGVNLNFSRSLLSWGITNAMFEFFQRLLKTEGDCDR</sequence>
<feature type="transmembrane region" description="Helical" evidence="13">
    <location>
        <begin position="275"/>
        <end position="296"/>
    </location>
</feature>
<keyword evidence="9 10" id="KW-0472">Membrane</keyword>
<feature type="repeat" description="Solcar" evidence="10">
    <location>
        <begin position="115"/>
        <end position="195"/>
    </location>
</feature>
<evidence type="ECO:0000313" key="15">
    <source>
        <dbReference type="WBParaSite" id="PSAMB.scaffold782size41433.g8656.t1"/>
    </source>
</evidence>
<keyword evidence="7 13" id="KW-1133">Transmembrane helix</keyword>
<keyword evidence="3 11" id="KW-0813">Transport</keyword>
<dbReference type="PANTHER" id="PTHR46131">
    <property type="entry name" value="SD08549P"/>
    <property type="match status" value="1"/>
</dbReference>
<dbReference type="Gene3D" id="1.50.40.10">
    <property type="entry name" value="Mitochondrial carrier domain"/>
    <property type="match status" value="1"/>
</dbReference>
<dbReference type="InterPro" id="IPR023395">
    <property type="entry name" value="MCP_dom_sf"/>
</dbReference>
<evidence type="ECO:0000256" key="8">
    <source>
        <dbReference type="ARBA" id="ARBA00023128"/>
    </source>
</evidence>